<dbReference type="eggNOG" id="ENOG502ZTWR">
    <property type="taxonomic scope" value="Bacteria"/>
</dbReference>
<sequence length="136" mass="15564">MDTQNPHPNIPGWGSDIPKENRPAVPMERTPPRLDVPWEDPPPRQPMRVEVLRSIERPDHSRTFGTRLPPKGMSGMIRRAAFRYSENDLRHWLMLMRADRVNVVEGMAGDVRRSPAKTALVVGGIGLAAWWLLRRD</sequence>
<accession>A0A0A0M532</accession>
<dbReference type="STRING" id="1385515.GCA_000423325_01233"/>
<dbReference type="OrthoDB" id="6021991at2"/>
<evidence type="ECO:0000256" key="1">
    <source>
        <dbReference type="SAM" id="MobiDB-lite"/>
    </source>
</evidence>
<reference evidence="2 3" key="1">
    <citation type="submission" date="2013-08" db="EMBL/GenBank/DDBJ databases">
        <title>Genomic analysis of Lysobacter defluvii.</title>
        <authorList>
            <person name="Wang Q."/>
            <person name="Wang G."/>
        </authorList>
    </citation>
    <scope>NUCLEOTIDE SEQUENCE [LARGE SCALE GENOMIC DNA]</scope>
    <source>
        <strain evidence="2 3">IMMIB APB-9</strain>
    </source>
</reference>
<evidence type="ECO:0000313" key="2">
    <source>
        <dbReference type="EMBL" id="KGO98118.1"/>
    </source>
</evidence>
<comment type="caution">
    <text evidence="2">The sequence shown here is derived from an EMBL/GenBank/DDBJ whole genome shotgun (WGS) entry which is preliminary data.</text>
</comment>
<evidence type="ECO:0000313" key="3">
    <source>
        <dbReference type="Proteomes" id="UP000030003"/>
    </source>
</evidence>
<dbReference type="AlphaFoldDB" id="A0A0A0M532"/>
<dbReference type="RefSeq" id="WP_036137824.1">
    <property type="nucleotide sequence ID" value="NZ_AUHT01000006.1"/>
</dbReference>
<feature type="region of interest" description="Disordered" evidence="1">
    <location>
        <begin position="1"/>
        <end position="45"/>
    </location>
</feature>
<protein>
    <submittedName>
        <fullName evidence="2">Uncharacterized protein</fullName>
    </submittedName>
</protein>
<dbReference type="Proteomes" id="UP000030003">
    <property type="component" value="Unassembled WGS sequence"/>
</dbReference>
<keyword evidence="3" id="KW-1185">Reference proteome</keyword>
<gene>
    <name evidence="2" type="ORF">N791_05425</name>
</gene>
<organism evidence="2 3">
    <name type="scientific">Lysobacter defluvii IMMIB APB-9 = DSM 18482</name>
    <dbReference type="NCBI Taxonomy" id="1385515"/>
    <lineage>
        <taxon>Bacteria</taxon>
        <taxon>Pseudomonadati</taxon>
        <taxon>Pseudomonadota</taxon>
        <taxon>Gammaproteobacteria</taxon>
        <taxon>Lysobacterales</taxon>
        <taxon>Lysobacteraceae</taxon>
        <taxon>Novilysobacter</taxon>
    </lineage>
</organism>
<proteinExistence type="predicted"/>
<dbReference type="EMBL" id="AVBH01000128">
    <property type="protein sequence ID" value="KGO98118.1"/>
    <property type="molecule type" value="Genomic_DNA"/>
</dbReference>
<name>A0A0A0M532_9GAMM</name>